<evidence type="ECO:0000313" key="3">
    <source>
        <dbReference type="Proteomes" id="UP000256924"/>
    </source>
</evidence>
<keyword evidence="1" id="KW-1277">Toxin-antitoxin system</keyword>
<organism evidence="2 3">
    <name type="scientific">Candidatus Chryseobacterium massiliense</name>
    <dbReference type="NCBI Taxonomy" id="204089"/>
    <lineage>
        <taxon>Bacteria</taxon>
        <taxon>Pseudomonadati</taxon>
        <taxon>Bacteroidota</taxon>
        <taxon>Flavobacteriia</taxon>
        <taxon>Flavobacteriales</taxon>
        <taxon>Weeksellaceae</taxon>
        <taxon>Chryseobacterium group</taxon>
        <taxon>Chryseobacterium</taxon>
    </lineage>
</organism>
<dbReference type="Proteomes" id="UP000256924">
    <property type="component" value="Unassembled WGS sequence"/>
</dbReference>
<gene>
    <name evidence="2" type="ORF">DRF68_11575</name>
</gene>
<dbReference type="InterPro" id="IPR035093">
    <property type="entry name" value="RelE/ParE_toxin_dom_sf"/>
</dbReference>
<proteinExistence type="predicted"/>
<keyword evidence="3" id="KW-1185">Reference proteome</keyword>
<dbReference type="InterPro" id="IPR007712">
    <property type="entry name" value="RelE/ParE_toxin"/>
</dbReference>
<dbReference type="Gene3D" id="3.30.2310.20">
    <property type="entry name" value="RelE-like"/>
    <property type="match status" value="1"/>
</dbReference>
<name>A0A3D9B5M6_9FLAO</name>
<evidence type="ECO:0000256" key="1">
    <source>
        <dbReference type="ARBA" id="ARBA00022649"/>
    </source>
</evidence>
<reference evidence="2 3" key="1">
    <citation type="journal article" date="2004" name="Emerg. Infect. Dis.">
        <title>Amoebae-resisting bacteria isolated from human nasal swabs by amoebal coculture.</title>
        <authorList>
            <person name="Greub G."/>
            <person name="La Scola B."/>
            <person name="Raoult D."/>
        </authorList>
    </citation>
    <scope>NUCLEOTIDE SEQUENCE [LARGE SCALE GENOMIC DNA]</scope>
    <source>
        <strain evidence="2 3">CCUG 51329</strain>
    </source>
</reference>
<sequence length="104" mass="12750">MISKVATKLIYGHFVKQDLKEINDWYRKIDKKLWNRFLIDFRNKIDLIKENPLSFELKYGDTRIVFLKKFPFGIHYSYSEEKNLIEVYSVFHTSRNPEEWNDKK</sequence>
<dbReference type="EMBL" id="QNVU01000021">
    <property type="protein sequence ID" value="REC48687.1"/>
    <property type="molecule type" value="Genomic_DNA"/>
</dbReference>
<accession>A0A3D9B5M6</accession>
<comment type="caution">
    <text evidence="2">The sequence shown here is derived from an EMBL/GenBank/DDBJ whole genome shotgun (WGS) entry which is preliminary data.</text>
</comment>
<evidence type="ECO:0000313" key="2">
    <source>
        <dbReference type="EMBL" id="REC48687.1"/>
    </source>
</evidence>
<protein>
    <submittedName>
        <fullName evidence="2">Type II toxin-antitoxin system RelE/ParE family toxin</fullName>
    </submittedName>
</protein>
<dbReference type="Pfam" id="PF05016">
    <property type="entry name" value="ParE_toxin"/>
    <property type="match status" value="1"/>
</dbReference>
<dbReference type="AlphaFoldDB" id="A0A3D9B5M6"/>